<feature type="compositionally biased region" description="Low complexity" evidence="1">
    <location>
        <begin position="56"/>
        <end position="69"/>
    </location>
</feature>
<protein>
    <submittedName>
        <fullName evidence="2">Uncharacterized protein</fullName>
    </submittedName>
</protein>
<sequence length="85" mass="8694">MQSGPSQQTSGESGDDPGSFVNKSGRVDNSDTQYTQSMPGNTSLGLESTPSQQTLSASGNDAGSASSPSRWTSSEPGKDHDIAVD</sequence>
<organism evidence="2 3">
    <name type="scientific">Acorus gramineus</name>
    <name type="common">Dwarf sweet flag</name>
    <dbReference type="NCBI Taxonomy" id="55184"/>
    <lineage>
        <taxon>Eukaryota</taxon>
        <taxon>Viridiplantae</taxon>
        <taxon>Streptophyta</taxon>
        <taxon>Embryophyta</taxon>
        <taxon>Tracheophyta</taxon>
        <taxon>Spermatophyta</taxon>
        <taxon>Magnoliopsida</taxon>
        <taxon>Liliopsida</taxon>
        <taxon>Acoraceae</taxon>
        <taxon>Acorus</taxon>
    </lineage>
</organism>
<feature type="region of interest" description="Disordered" evidence="1">
    <location>
        <begin position="1"/>
        <end position="85"/>
    </location>
</feature>
<feature type="compositionally biased region" description="Polar residues" evidence="1">
    <location>
        <begin position="30"/>
        <end position="55"/>
    </location>
</feature>
<keyword evidence="3" id="KW-1185">Reference proteome</keyword>
<evidence type="ECO:0000313" key="2">
    <source>
        <dbReference type="EMBL" id="KAK1273951.1"/>
    </source>
</evidence>
<reference evidence="2" key="1">
    <citation type="journal article" date="2023" name="Nat. Commun.">
        <title>Diploid and tetraploid genomes of Acorus and the evolution of monocots.</title>
        <authorList>
            <person name="Ma L."/>
            <person name="Liu K.W."/>
            <person name="Li Z."/>
            <person name="Hsiao Y.Y."/>
            <person name="Qi Y."/>
            <person name="Fu T."/>
            <person name="Tang G.D."/>
            <person name="Zhang D."/>
            <person name="Sun W.H."/>
            <person name="Liu D.K."/>
            <person name="Li Y."/>
            <person name="Chen G.Z."/>
            <person name="Liu X.D."/>
            <person name="Liao X.Y."/>
            <person name="Jiang Y.T."/>
            <person name="Yu X."/>
            <person name="Hao Y."/>
            <person name="Huang J."/>
            <person name="Zhao X.W."/>
            <person name="Ke S."/>
            <person name="Chen Y.Y."/>
            <person name="Wu W.L."/>
            <person name="Hsu J.L."/>
            <person name="Lin Y.F."/>
            <person name="Huang M.D."/>
            <person name="Li C.Y."/>
            <person name="Huang L."/>
            <person name="Wang Z.W."/>
            <person name="Zhao X."/>
            <person name="Zhong W.Y."/>
            <person name="Peng D.H."/>
            <person name="Ahmad S."/>
            <person name="Lan S."/>
            <person name="Zhang J.S."/>
            <person name="Tsai W.C."/>
            <person name="Van de Peer Y."/>
            <person name="Liu Z.J."/>
        </authorList>
    </citation>
    <scope>NUCLEOTIDE SEQUENCE</scope>
    <source>
        <strain evidence="2">SCP</strain>
    </source>
</reference>
<evidence type="ECO:0000313" key="3">
    <source>
        <dbReference type="Proteomes" id="UP001179952"/>
    </source>
</evidence>
<proteinExistence type="predicted"/>
<evidence type="ECO:0000256" key="1">
    <source>
        <dbReference type="SAM" id="MobiDB-lite"/>
    </source>
</evidence>
<dbReference type="Proteomes" id="UP001179952">
    <property type="component" value="Unassembled WGS sequence"/>
</dbReference>
<comment type="caution">
    <text evidence="2">The sequence shown here is derived from an EMBL/GenBank/DDBJ whole genome shotgun (WGS) entry which is preliminary data.</text>
</comment>
<dbReference type="EMBL" id="JAUJYN010000004">
    <property type="protein sequence ID" value="KAK1273951.1"/>
    <property type="molecule type" value="Genomic_DNA"/>
</dbReference>
<reference evidence="2" key="2">
    <citation type="submission" date="2023-06" db="EMBL/GenBank/DDBJ databases">
        <authorList>
            <person name="Ma L."/>
            <person name="Liu K.-W."/>
            <person name="Li Z."/>
            <person name="Hsiao Y.-Y."/>
            <person name="Qi Y."/>
            <person name="Fu T."/>
            <person name="Tang G."/>
            <person name="Zhang D."/>
            <person name="Sun W.-H."/>
            <person name="Liu D.-K."/>
            <person name="Li Y."/>
            <person name="Chen G.-Z."/>
            <person name="Liu X.-D."/>
            <person name="Liao X.-Y."/>
            <person name="Jiang Y.-T."/>
            <person name="Yu X."/>
            <person name="Hao Y."/>
            <person name="Huang J."/>
            <person name="Zhao X.-W."/>
            <person name="Ke S."/>
            <person name="Chen Y.-Y."/>
            <person name="Wu W.-L."/>
            <person name="Hsu J.-L."/>
            <person name="Lin Y.-F."/>
            <person name="Huang M.-D."/>
            <person name="Li C.-Y."/>
            <person name="Huang L."/>
            <person name="Wang Z.-W."/>
            <person name="Zhao X."/>
            <person name="Zhong W.-Y."/>
            <person name="Peng D.-H."/>
            <person name="Ahmad S."/>
            <person name="Lan S."/>
            <person name="Zhang J.-S."/>
            <person name="Tsai W.-C."/>
            <person name="Van De Peer Y."/>
            <person name="Liu Z.-J."/>
        </authorList>
    </citation>
    <scope>NUCLEOTIDE SEQUENCE</scope>
    <source>
        <strain evidence="2">SCP</strain>
        <tissue evidence="2">Leaves</tissue>
    </source>
</reference>
<dbReference type="AlphaFoldDB" id="A0AAV9BCD0"/>
<name>A0AAV9BCD0_ACOGR</name>
<feature type="compositionally biased region" description="Basic and acidic residues" evidence="1">
    <location>
        <begin position="76"/>
        <end position="85"/>
    </location>
</feature>
<gene>
    <name evidence="2" type="ORF">QJS04_geneDACA012128</name>
</gene>
<accession>A0AAV9BCD0</accession>
<feature type="compositionally biased region" description="Polar residues" evidence="1">
    <location>
        <begin position="1"/>
        <end position="12"/>
    </location>
</feature>